<proteinExistence type="inferred from homology"/>
<evidence type="ECO:0000256" key="6">
    <source>
        <dbReference type="ARBA" id="ARBA00022989"/>
    </source>
</evidence>
<comment type="subcellular location">
    <subcellularLocation>
        <location evidence="1">Cell membrane</location>
        <topology evidence="1">Multi-pass membrane protein</topology>
    </subcellularLocation>
</comment>
<reference evidence="9 10" key="1">
    <citation type="submission" date="2022-06" db="EMBL/GenBank/DDBJ databases">
        <title>Genomic Encyclopedia of Type Strains, Phase I: the one thousand microbial genomes (KMG-I) project.</title>
        <authorList>
            <person name="Kyrpides N."/>
        </authorList>
    </citation>
    <scope>NUCLEOTIDE SEQUENCE [LARGE SCALE GENOMIC DNA]</scope>
    <source>
        <strain evidence="9 10">DSM 43889</strain>
    </source>
</reference>
<evidence type="ECO:0000313" key="9">
    <source>
        <dbReference type="EMBL" id="MCP2333911.1"/>
    </source>
</evidence>
<feature type="transmembrane region" description="Helical" evidence="8">
    <location>
        <begin position="270"/>
        <end position="296"/>
    </location>
</feature>
<dbReference type="EMBL" id="AUBJ02000001">
    <property type="protein sequence ID" value="MCP2333911.1"/>
    <property type="molecule type" value="Genomic_DNA"/>
</dbReference>
<accession>A0ABT1JQE2</accession>
<dbReference type="PANTHER" id="PTHR30472">
    <property type="entry name" value="FERRIC ENTEROBACTIN TRANSPORT SYSTEM PERMEASE PROTEIN"/>
    <property type="match status" value="1"/>
</dbReference>
<organism evidence="9 10">
    <name type="scientific">Actinoalloteichus caeruleus DSM 43889</name>
    <dbReference type="NCBI Taxonomy" id="1120930"/>
    <lineage>
        <taxon>Bacteria</taxon>
        <taxon>Bacillati</taxon>
        <taxon>Actinomycetota</taxon>
        <taxon>Actinomycetes</taxon>
        <taxon>Pseudonocardiales</taxon>
        <taxon>Pseudonocardiaceae</taxon>
        <taxon>Actinoalloteichus</taxon>
        <taxon>Actinoalloteichus cyanogriseus</taxon>
    </lineage>
</organism>
<dbReference type="Proteomes" id="UP000791080">
    <property type="component" value="Unassembled WGS sequence"/>
</dbReference>
<dbReference type="InterPro" id="IPR037294">
    <property type="entry name" value="ABC_BtuC-like"/>
</dbReference>
<keyword evidence="10" id="KW-1185">Reference proteome</keyword>
<feature type="transmembrane region" description="Helical" evidence="8">
    <location>
        <begin position="42"/>
        <end position="63"/>
    </location>
</feature>
<protein>
    <submittedName>
        <fullName evidence="9">Iron complex transport system permease protein</fullName>
    </submittedName>
</protein>
<feature type="transmembrane region" description="Helical" evidence="8">
    <location>
        <begin position="179"/>
        <end position="200"/>
    </location>
</feature>
<keyword evidence="7 8" id="KW-0472">Membrane</keyword>
<feature type="transmembrane region" description="Helical" evidence="8">
    <location>
        <begin position="154"/>
        <end position="172"/>
    </location>
</feature>
<evidence type="ECO:0000256" key="5">
    <source>
        <dbReference type="ARBA" id="ARBA00022692"/>
    </source>
</evidence>
<feature type="transmembrane region" description="Helical" evidence="8">
    <location>
        <begin position="308"/>
        <end position="325"/>
    </location>
</feature>
<dbReference type="RefSeq" id="WP_026419008.1">
    <property type="nucleotide sequence ID" value="NZ_AUBJ02000001.1"/>
</dbReference>
<dbReference type="InterPro" id="IPR000522">
    <property type="entry name" value="ABC_transptr_permease_BtuC"/>
</dbReference>
<name>A0ABT1JQE2_ACTCY</name>
<comment type="caution">
    <text evidence="9">The sequence shown here is derived from an EMBL/GenBank/DDBJ whole genome shotgun (WGS) entry which is preliminary data.</text>
</comment>
<comment type="similarity">
    <text evidence="2">Belongs to the binding-protein-dependent transport system permease family. FecCD subfamily.</text>
</comment>
<feature type="transmembrane region" description="Helical" evidence="8">
    <location>
        <begin position="97"/>
        <end position="115"/>
    </location>
</feature>
<keyword evidence="6 8" id="KW-1133">Transmembrane helix</keyword>
<evidence type="ECO:0000256" key="1">
    <source>
        <dbReference type="ARBA" id="ARBA00004651"/>
    </source>
</evidence>
<sequence length="367" mass="36920">MTKSLPTPALDRDALVGTGDGADLLRARRVVSAARLRRGGRATAVTLVLAVAVVLVFGVSLSLGEFPIPLRDVAASLVGLADPATEFVVRDLRLPRALVGILVGAAFGLSGALFQSMVRNPLASPDIIGITSGASAAAVFGIVVLGLGGVAVSVSALAGAMLTALAIYLLAWRRGVSGYRLVLVGIGAAAILNSAVSYLMTRSRVDTAQQALAWMTGSLNARTWDHVVPLTIGMAVLLPLVVALSRPLRALQLGDAAATSLGVGVERSRLGLVLVAVALAGVATAAAGPVAFVAFLSAPIARRLTRGAGLALLPAALVGALVVGLGDVVGQHLVSGAQFPVGVVTGAVGAPYLLWLLAVSNRVGRGG</sequence>
<feature type="transmembrane region" description="Helical" evidence="8">
    <location>
        <begin position="337"/>
        <end position="359"/>
    </location>
</feature>
<evidence type="ECO:0000256" key="7">
    <source>
        <dbReference type="ARBA" id="ARBA00023136"/>
    </source>
</evidence>
<evidence type="ECO:0000256" key="3">
    <source>
        <dbReference type="ARBA" id="ARBA00022448"/>
    </source>
</evidence>
<keyword evidence="3" id="KW-0813">Transport</keyword>
<keyword evidence="5 8" id="KW-0812">Transmembrane</keyword>
<dbReference type="Pfam" id="PF01032">
    <property type="entry name" value="FecCD"/>
    <property type="match status" value="1"/>
</dbReference>
<gene>
    <name evidence="9" type="ORF">G443_004181</name>
</gene>
<evidence type="ECO:0000313" key="10">
    <source>
        <dbReference type="Proteomes" id="UP000791080"/>
    </source>
</evidence>
<evidence type="ECO:0000256" key="8">
    <source>
        <dbReference type="SAM" id="Phobius"/>
    </source>
</evidence>
<dbReference type="PANTHER" id="PTHR30472:SF24">
    <property type="entry name" value="FERRIC ENTEROBACTIN TRANSPORT SYSTEM PERMEASE PROTEIN FEPG"/>
    <property type="match status" value="1"/>
</dbReference>
<dbReference type="SUPFAM" id="SSF81345">
    <property type="entry name" value="ABC transporter involved in vitamin B12 uptake, BtuC"/>
    <property type="match status" value="1"/>
</dbReference>
<keyword evidence="4" id="KW-1003">Cell membrane</keyword>
<dbReference type="CDD" id="cd06550">
    <property type="entry name" value="TM_ABC_iron-siderophores_like"/>
    <property type="match status" value="1"/>
</dbReference>
<feature type="transmembrane region" description="Helical" evidence="8">
    <location>
        <begin position="127"/>
        <end position="148"/>
    </location>
</feature>
<evidence type="ECO:0000256" key="2">
    <source>
        <dbReference type="ARBA" id="ARBA00007935"/>
    </source>
</evidence>
<evidence type="ECO:0000256" key="4">
    <source>
        <dbReference type="ARBA" id="ARBA00022475"/>
    </source>
</evidence>
<dbReference type="Gene3D" id="1.10.3470.10">
    <property type="entry name" value="ABC transporter involved in vitamin B12 uptake, BtuC"/>
    <property type="match status" value="1"/>
</dbReference>